<proteinExistence type="predicted"/>
<name>A0AB39KQX6_9CAUL</name>
<dbReference type="SUPFAM" id="SSF53254">
    <property type="entry name" value="Phosphoglycerate mutase-like"/>
    <property type="match status" value="1"/>
</dbReference>
<dbReference type="Gene3D" id="3.40.50.1240">
    <property type="entry name" value="Phosphoglycerate mutase-like"/>
    <property type="match status" value="1"/>
</dbReference>
<reference evidence="1" key="1">
    <citation type="submission" date="2024-06" db="EMBL/GenBank/DDBJ databases">
        <title>Caulobacter inopinatus, sp. nov.</title>
        <authorList>
            <person name="Donachie S.P."/>
        </authorList>
    </citation>
    <scope>NUCLEOTIDE SEQUENCE</scope>
    <source>
        <strain evidence="1">73W</strain>
    </source>
</reference>
<protein>
    <submittedName>
        <fullName evidence="1">Histidine phosphatase family protein</fullName>
    </submittedName>
</protein>
<dbReference type="InterPro" id="IPR013078">
    <property type="entry name" value="His_Pase_superF_clade-1"/>
</dbReference>
<organism evidence="1">
    <name type="scientific">Caulobacter sp. 73W</name>
    <dbReference type="NCBI Taxonomy" id="3161137"/>
    <lineage>
        <taxon>Bacteria</taxon>
        <taxon>Pseudomonadati</taxon>
        <taxon>Pseudomonadota</taxon>
        <taxon>Alphaproteobacteria</taxon>
        <taxon>Caulobacterales</taxon>
        <taxon>Caulobacteraceae</taxon>
        <taxon>Caulobacter</taxon>
    </lineage>
</organism>
<dbReference type="AlphaFoldDB" id="A0AB39KQX6"/>
<gene>
    <name evidence="1" type="ORF">ABOZ73_14835</name>
</gene>
<dbReference type="EMBL" id="CP158375">
    <property type="protein sequence ID" value="XDO96058.1"/>
    <property type="molecule type" value="Genomic_DNA"/>
</dbReference>
<accession>A0AB39KQX6</accession>
<dbReference type="RefSeq" id="WP_369058914.1">
    <property type="nucleotide sequence ID" value="NZ_CP158375.1"/>
</dbReference>
<dbReference type="InterPro" id="IPR029033">
    <property type="entry name" value="His_PPase_superfam"/>
</dbReference>
<dbReference type="Pfam" id="PF00300">
    <property type="entry name" value="His_Phos_1"/>
    <property type="match status" value="1"/>
</dbReference>
<evidence type="ECO:0000313" key="1">
    <source>
        <dbReference type="EMBL" id="XDO96058.1"/>
    </source>
</evidence>
<sequence length="204" mass="22817">MADASTADHGRVPARSGSITLVRHGEPAISRKVRFNAASYGQWWTEAYEPGGLRAGQKPPAELIEAAARAGTIIASTRVRSIESATLLAGGRAFAQDPLFIEAPLPGPPWPSWVKLSPKTWGFWSRFWWWFLDHHDGQENRKQAEQRADEAAAVLEGFADAGQDVMLVAHGFFNVMIGRALAKRRWRKVSDGGFRYWNAKRYQR</sequence>